<accession>A0A5E8CIT1</accession>
<proteinExistence type="predicted"/>
<sequence>MKKYNIFYNQKGGKNLDYLFYRILNSFISDKFIVLKIINSFPSGYLNTESNILQLRETLTNFISVEHTEMIMTLIAKIFLKNPNAISINLTDFDKTFFIDSDFVLSSAEISGLVSLVPNYKIDIVAYLNYLFSARKHTYTKDSIEYLMTLLTAELLKESSETDVKAEIKQFNKMGKIIKEKKKYIAVEEKKMKSIQIFLLNSKLEAKQDGFCSIQLSEPIPPELFHVLQQDIFYIIFPFNNDWKTDPNFRCKIIEISEDQKEFSFNFLGKRLEPFTEFQSLAIADTAYGYLNIMSSKIEKALKEIEAKEISMESLDLLKKQIKIDTREVTWIQLRNEILRISSQDGLHSKEKGDDYENTSLFLAVIKICLDRPDININNIRILTNMEMIHPLQKGEIDLMILNENDEIIVVGEIKSFIDGIHKAYNQFEIFKKYVSDTDTYFISKDNPGKQIKLKLAPSIVIQPKVEDNDFLYIILRQTPLNQLTNKSISLLLKYLYKNKMVKINLRDEFELTLSASDLTNLQVITSSGDLGINSSDIINLYSGKNNLIIFKNKSISIPSAYDILSKME</sequence>
<evidence type="ECO:0000313" key="1">
    <source>
        <dbReference type="EMBL" id="VVU95006.1"/>
    </source>
</evidence>
<organism evidence="1">
    <name type="scientific">seawater metagenome</name>
    <dbReference type="NCBI Taxonomy" id="1561972"/>
    <lineage>
        <taxon>unclassified sequences</taxon>
        <taxon>metagenomes</taxon>
        <taxon>ecological metagenomes</taxon>
    </lineage>
</organism>
<dbReference type="AlphaFoldDB" id="A0A5E8CIT1"/>
<gene>
    <name evidence="1" type="ORF">CPAV1605_731</name>
</gene>
<protein>
    <submittedName>
        <fullName evidence="1">Uncharacterized protein</fullName>
    </submittedName>
</protein>
<dbReference type="EMBL" id="CABVLZ010000003">
    <property type="protein sequence ID" value="VVU95006.1"/>
    <property type="molecule type" value="Genomic_DNA"/>
</dbReference>
<reference evidence="1" key="1">
    <citation type="submission" date="2019-09" db="EMBL/GenBank/DDBJ databases">
        <authorList>
            <person name="Needham M D."/>
        </authorList>
    </citation>
    <scope>NUCLEOTIDE SEQUENCE</scope>
</reference>
<name>A0A5E8CIT1_9ZZZZ</name>